<feature type="compositionally biased region" description="Polar residues" evidence="1">
    <location>
        <begin position="967"/>
        <end position="983"/>
    </location>
</feature>
<sequence length="993" mass="105659">MSDGDPYDADSDVDRFLNFPSPEDHPYGLSEPEGTVGGPFQYAPATEQAFPAAPQTLPAPATEIHGQPPPDFGFQLPATEIHGHPAPDFGVQLPATGIHGHPAPQKQNVAPEAPAIYGAEHYETALLMNGEHYEAAPINNAEHYEAPAINTDDHHMAGMYVEPQYEEMAIDVQPTHMLAPEMQQGYGIPDPTLRQGDGVHGDHYQYHAPIMDAYHHVAPPPINGEHYQPLIMIAEHHQVPAMDIGQYEAMAVDVQQTAHMLAPETQQAYGLPDPTPMQGDGGVDAVHYEAPPINAQHYEAPAFNNDERHQVQAMAIEDVVEPPTHAPAPEMQIPQAHGAFPDPTPMPQQGGGGGVDGASWLEGESMFPPPSPTMCRMLDELAAMLQATDGAEGNAGGGAKAAAPDDDDDDVGPADEEVTFKPIVPGRLDCARCRSVREVLALHGVSKIHFAVHSAYPGTYDHAIIDRMIMDADGQFRTKVLLYLDLRGRRHEWVQNFIAKSVEKMKTKNAGLVQDTCGPSTSYGAAAGDNNISVPHPSAAVVDNYITAPQPSNHGHMELEVGMLNNLLSATAPTGERNEILKWIIYWLFIISMHFFILRIISMHIYVYESMNIGIACAAHQAATPEAAQPAQAQGKTDAPNVSEAAIIPEAAQPAVTQAQGNTDAPSVAEAAIPEATPSEAAQPAVTQAQEKTDAPSVAEAAAAPEASPPEAAQPSENPDAPSVADEAQVPAAAHQPATDALDKFPPFNWEGFKPDHILESSQVPPYDPASGVDVLMYPSMQEHLRVEALKREEGKKLSKMTVQDTPDYLNINDDHLANAPNFASALFKLLCQKDPTYRMFKRRVSGLNRKIKKLEQSATKVGTGGLFKIKQKMETFKGEKQELYDVINRGMQELENGRRNDGAGPSNRPGPSNSAGPSNGAGPSSNVAGTSNNNAGTSNVACTSNDGAGPSNVAGTSNEDAGPSNVAGTSNEGAGPSSTAGPSNVAGPSGTK</sequence>
<feature type="compositionally biased region" description="Polar residues" evidence="1">
    <location>
        <begin position="928"/>
        <end position="947"/>
    </location>
</feature>
<dbReference type="OMA" id="NCAGPSG"/>
<organism evidence="2 3">
    <name type="scientific">Setaria viridis</name>
    <name type="common">Green bristlegrass</name>
    <name type="synonym">Setaria italica subsp. viridis</name>
    <dbReference type="NCBI Taxonomy" id="4556"/>
    <lineage>
        <taxon>Eukaryota</taxon>
        <taxon>Viridiplantae</taxon>
        <taxon>Streptophyta</taxon>
        <taxon>Embryophyta</taxon>
        <taxon>Tracheophyta</taxon>
        <taxon>Spermatophyta</taxon>
        <taxon>Magnoliopsida</taxon>
        <taxon>Liliopsida</taxon>
        <taxon>Poales</taxon>
        <taxon>Poaceae</taxon>
        <taxon>PACMAD clade</taxon>
        <taxon>Panicoideae</taxon>
        <taxon>Panicodae</taxon>
        <taxon>Paniceae</taxon>
        <taxon>Cenchrinae</taxon>
        <taxon>Setaria</taxon>
    </lineage>
</organism>
<feature type="region of interest" description="Disordered" evidence="1">
    <location>
        <begin position="1"/>
        <end position="42"/>
    </location>
</feature>
<evidence type="ECO:0000313" key="3">
    <source>
        <dbReference type="Proteomes" id="UP000298652"/>
    </source>
</evidence>
<evidence type="ECO:0000313" key="2">
    <source>
        <dbReference type="EMBL" id="TKW24898.1"/>
    </source>
</evidence>
<accession>A0A4U6V6U4</accession>
<feature type="region of interest" description="Disordered" evidence="1">
    <location>
        <begin position="390"/>
        <end position="412"/>
    </location>
</feature>
<keyword evidence="3" id="KW-1185">Reference proteome</keyword>
<proteinExistence type="predicted"/>
<name>A0A4U6V6U4_SETVI</name>
<feature type="region of interest" description="Disordered" evidence="1">
    <location>
        <begin position="677"/>
        <end position="747"/>
    </location>
</feature>
<dbReference type="Gramene" id="TKW24898">
    <property type="protein sequence ID" value="TKW24898"/>
    <property type="gene ID" value="SEVIR_3G080400v2"/>
</dbReference>
<protein>
    <submittedName>
        <fullName evidence="2">Uncharacterized protein</fullName>
    </submittedName>
</protein>
<feature type="compositionally biased region" description="Acidic residues" evidence="1">
    <location>
        <begin position="1"/>
        <end position="11"/>
    </location>
</feature>
<dbReference type="AlphaFoldDB" id="A0A4U6V6U4"/>
<feature type="region of interest" description="Disordered" evidence="1">
    <location>
        <begin position="896"/>
        <end position="993"/>
    </location>
</feature>
<feature type="compositionally biased region" description="Low complexity" evidence="1">
    <location>
        <begin position="903"/>
        <end position="927"/>
    </location>
</feature>
<feature type="region of interest" description="Disordered" evidence="1">
    <location>
        <begin position="323"/>
        <end position="363"/>
    </location>
</feature>
<evidence type="ECO:0000256" key="1">
    <source>
        <dbReference type="SAM" id="MobiDB-lite"/>
    </source>
</evidence>
<dbReference type="Proteomes" id="UP000298652">
    <property type="component" value="Chromosome 3"/>
</dbReference>
<gene>
    <name evidence="2" type="ORF">SEVIR_3G080400v2</name>
</gene>
<dbReference type="EMBL" id="CM016554">
    <property type="protein sequence ID" value="TKW24898.1"/>
    <property type="molecule type" value="Genomic_DNA"/>
</dbReference>
<reference evidence="2" key="1">
    <citation type="submission" date="2019-03" db="EMBL/GenBank/DDBJ databases">
        <title>WGS assembly of Setaria viridis.</title>
        <authorList>
            <person name="Huang P."/>
            <person name="Jenkins J."/>
            <person name="Grimwood J."/>
            <person name="Barry K."/>
            <person name="Healey A."/>
            <person name="Mamidi S."/>
            <person name="Sreedasyam A."/>
            <person name="Shu S."/>
            <person name="Feldman M."/>
            <person name="Wu J."/>
            <person name="Yu Y."/>
            <person name="Chen C."/>
            <person name="Johnson J."/>
            <person name="Rokhsar D."/>
            <person name="Baxter I."/>
            <person name="Schmutz J."/>
            <person name="Brutnell T."/>
            <person name="Kellogg E."/>
        </authorList>
    </citation>
    <scope>NUCLEOTIDE SEQUENCE [LARGE SCALE GENOMIC DNA]</scope>
</reference>
<feature type="compositionally biased region" description="Low complexity" evidence="1">
    <location>
        <begin position="695"/>
        <end position="717"/>
    </location>
</feature>